<dbReference type="InterPro" id="IPR043502">
    <property type="entry name" value="DNA/RNA_pol_sf"/>
</dbReference>
<organism evidence="1 2">
    <name type="scientific">Cnephaeus nilssonii</name>
    <name type="common">Northern bat</name>
    <name type="synonym">Eptesicus nilssonii</name>
    <dbReference type="NCBI Taxonomy" id="3371016"/>
    <lineage>
        <taxon>Eukaryota</taxon>
        <taxon>Metazoa</taxon>
        <taxon>Chordata</taxon>
        <taxon>Craniata</taxon>
        <taxon>Vertebrata</taxon>
        <taxon>Euteleostomi</taxon>
        <taxon>Mammalia</taxon>
        <taxon>Eutheria</taxon>
        <taxon>Laurasiatheria</taxon>
        <taxon>Chiroptera</taxon>
        <taxon>Yangochiroptera</taxon>
        <taxon>Vespertilionidae</taxon>
        <taxon>Cnephaeus</taxon>
    </lineage>
</organism>
<dbReference type="Proteomes" id="UP001177744">
    <property type="component" value="Unassembled WGS sequence"/>
</dbReference>
<keyword evidence="2" id="KW-1185">Reference proteome</keyword>
<accession>A0AA40LV83</accession>
<evidence type="ECO:0000313" key="2">
    <source>
        <dbReference type="Proteomes" id="UP001177744"/>
    </source>
</evidence>
<dbReference type="AlphaFoldDB" id="A0AA40LV83"/>
<name>A0AA40LV83_CNENI</name>
<sequence length="138" mass="16016">MVKMGAEITFAPDGSAQLHLVPREEEWRLYTSQSKDSPLEPELEEEFRWSGQKEIPLAWPRTTPRLGHSLSKSVNIQFQGIQVHLDQLLQWKLLKWYQSPWNTPLLPVKKPGTNDYCPVQDLRAVNEAVIRVQEPLLF</sequence>
<evidence type="ECO:0000313" key="1">
    <source>
        <dbReference type="EMBL" id="KAK1345073.1"/>
    </source>
</evidence>
<reference evidence="1" key="1">
    <citation type="submission" date="2023-06" db="EMBL/GenBank/DDBJ databases">
        <title>Reference genome for the Northern bat (Eptesicus nilssonii), a most northern bat species.</title>
        <authorList>
            <person name="Laine V.N."/>
            <person name="Pulliainen A.T."/>
            <person name="Lilley T.M."/>
        </authorList>
    </citation>
    <scope>NUCLEOTIDE SEQUENCE</scope>
    <source>
        <strain evidence="1">BLF_Eptnil</strain>
        <tissue evidence="1">Kidney</tissue>
    </source>
</reference>
<gene>
    <name evidence="1" type="ORF">QTO34_013778</name>
</gene>
<proteinExistence type="predicted"/>
<dbReference type="SUPFAM" id="SSF56672">
    <property type="entry name" value="DNA/RNA polymerases"/>
    <property type="match status" value="1"/>
</dbReference>
<dbReference type="EMBL" id="JAULJE010000003">
    <property type="protein sequence ID" value="KAK1345073.1"/>
    <property type="molecule type" value="Genomic_DNA"/>
</dbReference>
<dbReference type="Gene3D" id="3.10.10.10">
    <property type="entry name" value="HIV Type 1 Reverse Transcriptase, subunit A, domain 1"/>
    <property type="match status" value="1"/>
</dbReference>
<comment type="caution">
    <text evidence="1">The sequence shown here is derived from an EMBL/GenBank/DDBJ whole genome shotgun (WGS) entry which is preliminary data.</text>
</comment>
<protein>
    <submittedName>
        <fullName evidence="1">Uncharacterized protein</fullName>
    </submittedName>
</protein>